<comment type="caution">
    <text evidence="2">The sequence shown here is derived from an EMBL/GenBank/DDBJ whole genome shotgun (WGS) entry which is preliminary data.</text>
</comment>
<evidence type="ECO:0000313" key="3">
    <source>
        <dbReference type="Proteomes" id="UP001430848"/>
    </source>
</evidence>
<feature type="region of interest" description="Disordered" evidence="1">
    <location>
        <begin position="1"/>
        <end position="105"/>
    </location>
</feature>
<evidence type="ECO:0000256" key="1">
    <source>
        <dbReference type="SAM" id="MobiDB-lite"/>
    </source>
</evidence>
<evidence type="ECO:0000313" key="2">
    <source>
        <dbReference type="EMBL" id="KAK7735161.1"/>
    </source>
</evidence>
<dbReference type="Proteomes" id="UP001430848">
    <property type="component" value="Unassembled WGS sequence"/>
</dbReference>
<proteinExistence type="predicted"/>
<feature type="region of interest" description="Disordered" evidence="1">
    <location>
        <begin position="403"/>
        <end position="439"/>
    </location>
</feature>
<gene>
    <name evidence="2" type="ORF">SLS63_004149</name>
</gene>
<accession>A0ABR1PF08</accession>
<organism evidence="2 3">
    <name type="scientific">Diaporthe eres</name>
    <name type="common">Phomopsis oblonga</name>
    <dbReference type="NCBI Taxonomy" id="83184"/>
    <lineage>
        <taxon>Eukaryota</taxon>
        <taxon>Fungi</taxon>
        <taxon>Dikarya</taxon>
        <taxon>Ascomycota</taxon>
        <taxon>Pezizomycotina</taxon>
        <taxon>Sordariomycetes</taxon>
        <taxon>Sordariomycetidae</taxon>
        <taxon>Diaporthales</taxon>
        <taxon>Diaporthaceae</taxon>
        <taxon>Diaporthe</taxon>
        <taxon>Diaporthe eres species complex</taxon>
    </lineage>
</organism>
<reference evidence="2 3" key="1">
    <citation type="submission" date="2024-02" db="EMBL/GenBank/DDBJ databases">
        <title>De novo assembly and annotation of 12 fungi associated with fruit tree decline syndrome in Ontario, Canada.</title>
        <authorList>
            <person name="Sulman M."/>
            <person name="Ellouze W."/>
            <person name="Ilyukhin E."/>
        </authorList>
    </citation>
    <scope>NUCLEOTIDE SEQUENCE [LARGE SCALE GENOMIC DNA]</scope>
    <source>
        <strain evidence="2 3">M169</strain>
    </source>
</reference>
<protein>
    <submittedName>
        <fullName evidence="2">Uncharacterized protein</fullName>
    </submittedName>
</protein>
<dbReference type="EMBL" id="JAKNSF020000014">
    <property type="protein sequence ID" value="KAK7735161.1"/>
    <property type="molecule type" value="Genomic_DNA"/>
</dbReference>
<name>A0ABR1PF08_DIAER</name>
<feature type="compositionally biased region" description="Gly residues" evidence="1">
    <location>
        <begin position="408"/>
        <end position="429"/>
    </location>
</feature>
<feature type="compositionally biased region" description="Polar residues" evidence="1">
    <location>
        <begin position="65"/>
        <end position="76"/>
    </location>
</feature>
<sequence length="439" mass="47286">MNTANRGRGGSVAVGHSANPPAATTPVEAGPNVVDSPPPAKDMASLSLTAQPSGSPPASATSPTVSLRASAPTSPISRPGPADSNNAADEDIPPIQWEPAEHEEADEQHRLFLTYYKEKGFAFSEAKKMFLPARPQLSGRQGGFGADTYDEEFVTHTRPASALPELEQKRLRDLAEARQKLARAQQAPDSPDKAKTVRGLEKEVRLLEKPLEQFVPTPIGEPEEMNSREVAIPSDIAGNNSREDTLFEFGHIFKRMSAVGALGLEEVPGPDLKLVKENRTWSEGDVWRPVSDSKDWAESADEHGYASTFHGFIPRHPRPDGIGLGHLGYDSVYTKSRDGVWYTADDVPDLIWDQASDAPLQFEGDDGSKFVVDRPLKEDNPVFSRKPAPKSLALIMSQNKAANTGRGAYQGHGFTRGRGRGAGGRGAGGQDAQNSPNVG</sequence>
<feature type="region of interest" description="Disordered" evidence="1">
    <location>
        <begin position="178"/>
        <end position="197"/>
    </location>
</feature>
<keyword evidence="3" id="KW-1185">Reference proteome</keyword>
<feature type="compositionally biased region" description="Low complexity" evidence="1">
    <location>
        <begin position="49"/>
        <end position="64"/>
    </location>
</feature>